<dbReference type="PANTHER" id="PTHR33406:SF13">
    <property type="entry name" value="MEMBRANE PROTEIN YDFJ"/>
    <property type="match status" value="1"/>
</dbReference>
<evidence type="ECO:0000259" key="7">
    <source>
        <dbReference type="Pfam" id="PF03176"/>
    </source>
</evidence>
<dbReference type="Pfam" id="PF03176">
    <property type="entry name" value="MMPL"/>
    <property type="match status" value="2"/>
</dbReference>
<feature type="transmembrane region" description="Helical" evidence="6">
    <location>
        <begin position="322"/>
        <end position="344"/>
    </location>
</feature>
<evidence type="ECO:0000256" key="5">
    <source>
        <dbReference type="ARBA" id="ARBA00023136"/>
    </source>
</evidence>
<evidence type="ECO:0000256" key="1">
    <source>
        <dbReference type="ARBA" id="ARBA00004651"/>
    </source>
</evidence>
<feature type="transmembrane region" description="Helical" evidence="6">
    <location>
        <begin position="569"/>
        <end position="593"/>
    </location>
</feature>
<name>A0ABT7SDX6_9CELL</name>
<keyword evidence="3 6" id="KW-0812">Transmembrane</keyword>
<accession>A0ABT7SDX6</accession>
<dbReference type="InterPro" id="IPR050545">
    <property type="entry name" value="Mycobact_MmpL"/>
</dbReference>
<reference evidence="8 9" key="1">
    <citation type="submission" date="2023-06" db="EMBL/GenBank/DDBJ databases">
        <title>Cellulomonas sp. MW4 Whole genome sequence.</title>
        <authorList>
            <person name="Park S."/>
        </authorList>
    </citation>
    <scope>NUCLEOTIDE SEQUENCE [LARGE SCALE GENOMIC DNA]</scope>
    <source>
        <strain evidence="8 9">MW4</strain>
    </source>
</reference>
<feature type="transmembrane region" description="Helical" evidence="6">
    <location>
        <begin position="655"/>
        <end position="679"/>
    </location>
</feature>
<feature type="transmembrane region" description="Helical" evidence="6">
    <location>
        <begin position="247"/>
        <end position="265"/>
    </location>
</feature>
<feature type="domain" description="Membrane transport protein MMPL" evidence="7">
    <location>
        <begin position="414"/>
        <end position="721"/>
    </location>
</feature>
<feature type="transmembrane region" description="Helical" evidence="6">
    <location>
        <begin position="545"/>
        <end position="562"/>
    </location>
</feature>
<evidence type="ECO:0000256" key="4">
    <source>
        <dbReference type="ARBA" id="ARBA00022989"/>
    </source>
</evidence>
<evidence type="ECO:0000256" key="2">
    <source>
        <dbReference type="ARBA" id="ARBA00022475"/>
    </source>
</evidence>
<evidence type="ECO:0000313" key="9">
    <source>
        <dbReference type="Proteomes" id="UP001529338"/>
    </source>
</evidence>
<feature type="transmembrane region" description="Helical" evidence="6">
    <location>
        <begin position="691"/>
        <end position="714"/>
    </location>
</feature>
<gene>
    <name evidence="8" type="ORF">QRT04_02165</name>
</gene>
<sequence length="743" mass="77156">MTDRPGTIRTTRAERRPATVRVARWSAEHPWRAITLWIVLVAASLAAGQLAGMRSLADVDQGVGGSGHAAHALHDAGLEDASTEDVLVTAREGQRLDVTAARAAAKDVTERLAALSGITKIDRAVVAPDGSAVLVQATLAGDPATASDRVQPLLDATAATQRAFPQLRVEQVGGASLDDAINAQVGSDLSAAATISLPVTLAILLVAFGALLAAGVPVLLALSSVAAATGLSQLASHLIPDSGTTSSMILLIGMAVGVDYSLFYVRRAREERAAGRDTLSAVEIAAETSGHSVLVSGVAVIVSMLGLFVADQPVFSSLAAGAIFVVAVAVIGSLTVLPAFLVLLGPRIDRPRVPIVWRLSARADGRESRLWSAVLRGVLARPGRTLVVTVVALLALAAPALALKLQTGSAETLPRSIAEVRTLDRLAAAFPGEQTQHVVVVEAPASRASDVETSLAALERHVATDPLFAQGATGAAEVRASSDRTVHALALAAPFDPDSPSARQGLDELRDQLLPTYLDPVGGATWSVGGDTATNLDESRHLADHLPWVVAFVVLVTMVLMASIFRSVWLAVVTAVANLLSAGAAFGVLVLVFQHTWAEGLLDFRSTGAIISWIPLFTFAVLFGLSMDYHVFVVSRIREAAAAGLSTRDAVRAGVLRSAGTVTSAALIMVSVFAIFAALHMTEMKQLGVGLAAAVLVDALVVRTVLLPAAIALLGERVWWPGSLSRRAAPATDEVLELAGVRG</sequence>
<keyword evidence="5 6" id="KW-0472">Membrane</keyword>
<protein>
    <submittedName>
        <fullName evidence="8">MMPL family transporter</fullName>
    </submittedName>
</protein>
<feature type="domain" description="Membrane transport protein MMPL" evidence="7">
    <location>
        <begin position="92"/>
        <end position="382"/>
    </location>
</feature>
<dbReference type="EMBL" id="JAUCGQ010000001">
    <property type="protein sequence ID" value="MDM7853724.1"/>
    <property type="molecule type" value="Genomic_DNA"/>
</dbReference>
<comment type="subcellular location">
    <subcellularLocation>
        <location evidence="1">Cell membrane</location>
        <topology evidence="1">Multi-pass membrane protein</topology>
    </subcellularLocation>
</comment>
<dbReference type="InterPro" id="IPR004869">
    <property type="entry name" value="MMPL_dom"/>
</dbReference>
<dbReference type="SUPFAM" id="SSF82866">
    <property type="entry name" value="Multidrug efflux transporter AcrB transmembrane domain"/>
    <property type="match status" value="2"/>
</dbReference>
<evidence type="ECO:0000313" key="8">
    <source>
        <dbReference type="EMBL" id="MDM7853724.1"/>
    </source>
</evidence>
<evidence type="ECO:0000256" key="6">
    <source>
        <dbReference type="SAM" id="Phobius"/>
    </source>
</evidence>
<comment type="caution">
    <text evidence="8">The sequence shown here is derived from an EMBL/GenBank/DDBJ whole genome shotgun (WGS) entry which is preliminary data.</text>
</comment>
<feature type="transmembrane region" description="Helical" evidence="6">
    <location>
        <begin position="385"/>
        <end position="403"/>
    </location>
</feature>
<feature type="transmembrane region" description="Helical" evidence="6">
    <location>
        <begin position="613"/>
        <end position="634"/>
    </location>
</feature>
<dbReference type="Gene3D" id="1.20.1640.10">
    <property type="entry name" value="Multidrug efflux transporter AcrB transmembrane domain"/>
    <property type="match status" value="2"/>
</dbReference>
<evidence type="ECO:0000256" key="3">
    <source>
        <dbReference type="ARBA" id="ARBA00022692"/>
    </source>
</evidence>
<keyword evidence="2" id="KW-1003">Cell membrane</keyword>
<organism evidence="8 9">
    <name type="scientific">Cellulomonas alba</name>
    <dbReference type="NCBI Taxonomy" id="3053467"/>
    <lineage>
        <taxon>Bacteria</taxon>
        <taxon>Bacillati</taxon>
        <taxon>Actinomycetota</taxon>
        <taxon>Actinomycetes</taxon>
        <taxon>Micrococcales</taxon>
        <taxon>Cellulomonadaceae</taxon>
        <taxon>Cellulomonas</taxon>
    </lineage>
</organism>
<dbReference type="PANTHER" id="PTHR33406">
    <property type="entry name" value="MEMBRANE PROTEIN MJ1562-RELATED"/>
    <property type="match status" value="1"/>
</dbReference>
<keyword evidence="9" id="KW-1185">Reference proteome</keyword>
<feature type="transmembrane region" description="Helical" evidence="6">
    <location>
        <begin position="293"/>
        <end position="310"/>
    </location>
</feature>
<keyword evidence="4 6" id="KW-1133">Transmembrane helix</keyword>
<dbReference type="Proteomes" id="UP001529338">
    <property type="component" value="Unassembled WGS sequence"/>
</dbReference>
<feature type="transmembrane region" description="Helical" evidence="6">
    <location>
        <begin position="201"/>
        <end position="227"/>
    </location>
</feature>
<proteinExistence type="predicted"/>
<dbReference type="RefSeq" id="WP_289453245.1">
    <property type="nucleotide sequence ID" value="NZ_JAUCGQ010000001.1"/>
</dbReference>